<organism evidence="1 2">
    <name type="scientific">Deinococcus xinjiangensis</name>
    <dbReference type="NCBI Taxonomy" id="457454"/>
    <lineage>
        <taxon>Bacteria</taxon>
        <taxon>Thermotogati</taxon>
        <taxon>Deinococcota</taxon>
        <taxon>Deinococci</taxon>
        <taxon>Deinococcales</taxon>
        <taxon>Deinococcaceae</taxon>
        <taxon>Deinococcus</taxon>
    </lineage>
</organism>
<sequence length="81" mass="9042">MPLSAPDSQRDESQATLLVVIRVAHKALTRYCYGDQDALARLSPQVVAWLEFHEYIAAVLDEEGNVQYEATPKGRRAVTVI</sequence>
<keyword evidence="2" id="KW-1185">Reference proteome</keyword>
<comment type="caution">
    <text evidence="1">The sequence shown here is derived from an EMBL/GenBank/DDBJ whole genome shotgun (WGS) entry which is preliminary data.</text>
</comment>
<accession>A0ABP9VCN4</accession>
<reference evidence="1 2" key="1">
    <citation type="submission" date="2024-02" db="EMBL/GenBank/DDBJ databases">
        <title>Deinococcus xinjiangensis NBRC 107630.</title>
        <authorList>
            <person name="Ichikawa N."/>
            <person name="Katano-Makiyama Y."/>
            <person name="Hidaka K."/>
        </authorList>
    </citation>
    <scope>NUCLEOTIDE SEQUENCE [LARGE SCALE GENOMIC DNA]</scope>
    <source>
        <strain evidence="1 2">NBRC 107630</strain>
    </source>
</reference>
<dbReference type="EMBL" id="BAABRN010000034">
    <property type="protein sequence ID" value="GAA5502992.1"/>
    <property type="molecule type" value="Genomic_DNA"/>
</dbReference>
<evidence type="ECO:0000313" key="2">
    <source>
        <dbReference type="Proteomes" id="UP001458946"/>
    </source>
</evidence>
<proteinExistence type="predicted"/>
<dbReference type="Proteomes" id="UP001458946">
    <property type="component" value="Unassembled WGS sequence"/>
</dbReference>
<name>A0ABP9VCN4_9DEIO</name>
<protein>
    <submittedName>
        <fullName evidence="1">Uncharacterized protein</fullName>
    </submittedName>
</protein>
<dbReference type="RefSeq" id="WP_353542965.1">
    <property type="nucleotide sequence ID" value="NZ_BAABRN010000034.1"/>
</dbReference>
<evidence type="ECO:0000313" key="1">
    <source>
        <dbReference type="EMBL" id="GAA5502992.1"/>
    </source>
</evidence>
<gene>
    <name evidence="1" type="ORF">Dxin01_02741</name>
</gene>